<name>A0AAV3XV62_9GAST</name>
<gene>
    <name evidence="1" type="ORF">PoB_000067800</name>
</gene>
<evidence type="ECO:0000313" key="1">
    <source>
        <dbReference type="EMBL" id="GFN74172.1"/>
    </source>
</evidence>
<comment type="caution">
    <text evidence="1">The sequence shown here is derived from an EMBL/GenBank/DDBJ whole genome shotgun (WGS) entry which is preliminary data.</text>
</comment>
<reference evidence="1 2" key="1">
    <citation type="journal article" date="2021" name="Elife">
        <title>Chloroplast acquisition without the gene transfer in kleptoplastic sea slugs, Plakobranchus ocellatus.</title>
        <authorList>
            <person name="Maeda T."/>
            <person name="Takahashi S."/>
            <person name="Yoshida T."/>
            <person name="Shimamura S."/>
            <person name="Takaki Y."/>
            <person name="Nagai Y."/>
            <person name="Toyoda A."/>
            <person name="Suzuki Y."/>
            <person name="Arimoto A."/>
            <person name="Ishii H."/>
            <person name="Satoh N."/>
            <person name="Nishiyama T."/>
            <person name="Hasebe M."/>
            <person name="Maruyama T."/>
            <person name="Minagawa J."/>
            <person name="Obokata J."/>
            <person name="Shigenobu S."/>
        </authorList>
    </citation>
    <scope>NUCLEOTIDE SEQUENCE [LARGE SCALE GENOMIC DNA]</scope>
</reference>
<evidence type="ECO:0000313" key="2">
    <source>
        <dbReference type="Proteomes" id="UP000735302"/>
    </source>
</evidence>
<proteinExistence type="predicted"/>
<sequence>MVQGRCVFKKCALYQGPLKEHSGTGHLCSFDIDELETGVEGVHSTFRAFPLVIVTWRFGTPVGLGVTEGTKVIEGRGTTSLTVLGVLRFLERLWALWNS</sequence>
<organism evidence="1 2">
    <name type="scientific">Plakobranchus ocellatus</name>
    <dbReference type="NCBI Taxonomy" id="259542"/>
    <lineage>
        <taxon>Eukaryota</taxon>
        <taxon>Metazoa</taxon>
        <taxon>Spiralia</taxon>
        <taxon>Lophotrochozoa</taxon>
        <taxon>Mollusca</taxon>
        <taxon>Gastropoda</taxon>
        <taxon>Heterobranchia</taxon>
        <taxon>Euthyneura</taxon>
        <taxon>Panpulmonata</taxon>
        <taxon>Sacoglossa</taxon>
        <taxon>Placobranchoidea</taxon>
        <taxon>Plakobranchidae</taxon>
        <taxon>Plakobranchus</taxon>
    </lineage>
</organism>
<dbReference type="EMBL" id="BLXT01000055">
    <property type="protein sequence ID" value="GFN74172.1"/>
    <property type="molecule type" value="Genomic_DNA"/>
</dbReference>
<dbReference type="Proteomes" id="UP000735302">
    <property type="component" value="Unassembled WGS sequence"/>
</dbReference>
<protein>
    <submittedName>
        <fullName evidence="1">Uncharacterized protein</fullName>
    </submittedName>
</protein>
<accession>A0AAV3XV62</accession>
<keyword evidence="2" id="KW-1185">Reference proteome</keyword>
<dbReference type="AlphaFoldDB" id="A0AAV3XV62"/>